<name>A0A5J4S819_9ZZZZ</name>
<reference evidence="2" key="1">
    <citation type="submission" date="2019-03" db="EMBL/GenBank/DDBJ databases">
        <title>Single cell metagenomics reveals metabolic interactions within the superorganism composed of flagellate Streblomastix strix and complex community of Bacteroidetes bacteria on its surface.</title>
        <authorList>
            <person name="Treitli S.C."/>
            <person name="Kolisko M."/>
            <person name="Husnik F."/>
            <person name="Keeling P."/>
            <person name="Hampl V."/>
        </authorList>
    </citation>
    <scope>NUCLEOTIDE SEQUENCE</scope>
    <source>
        <strain evidence="2">STM</strain>
    </source>
</reference>
<protein>
    <recommendedName>
        <fullName evidence="1">BACON domain-containing protein</fullName>
    </recommendedName>
</protein>
<accession>A0A5J4S819</accession>
<dbReference type="InterPro" id="IPR024361">
    <property type="entry name" value="BACON"/>
</dbReference>
<evidence type="ECO:0000313" key="2">
    <source>
        <dbReference type="EMBL" id="KAA6341842.1"/>
    </source>
</evidence>
<sequence>MNNLFKYLIVFFFVGIFFSCKDDKYERAFLEITELQLFFEQAGGDKFVTVSTNQTFEATSNQTWCVPSVVTGKATDNLKVSATKNDASGQRIAEITVTAEGLTSVKVTVTQSGSEAAIVLVLPDRVTTGNDSPKTGAKTYHFATAWGNYAGETKVIPVDKTLAGELSATAMQAQTSFPEQLYYFGSATPVNWGEHGFGAISPTGTGIYSSIINLKNGNFLFTEVSRWEELRTRPVTDSTVVSAATVHDILIYVCQNEGAADFPAEVAPYQVTINLNTMEVSFEQANTYPATINFAGECFGPVPEGMWDPTQISIPHKGNGLYEGTIEIVRAGGIRMMAGPDWNHQFQPLINWPLLSDPANNRTFIYPKRVEGDATGWLVYAADVGFWDVTVDLKRCTFSFVKKQ</sequence>
<dbReference type="InterPro" id="IPR013783">
    <property type="entry name" value="Ig-like_fold"/>
</dbReference>
<gene>
    <name evidence="2" type="ORF">EZS27_010386</name>
</gene>
<dbReference type="Pfam" id="PF13004">
    <property type="entry name" value="BACON"/>
    <property type="match status" value="1"/>
</dbReference>
<dbReference type="CDD" id="cd14948">
    <property type="entry name" value="BACON"/>
    <property type="match status" value="1"/>
</dbReference>
<dbReference type="AlphaFoldDB" id="A0A5J4S819"/>
<comment type="caution">
    <text evidence="2">The sequence shown here is derived from an EMBL/GenBank/DDBJ whole genome shotgun (WGS) entry which is preliminary data.</text>
</comment>
<dbReference type="PROSITE" id="PS51257">
    <property type="entry name" value="PROKAR_LIPOPROTEIN"/>
    <property type="match status" value="1"/>
</dbReference>
<proteinExistence type="predicted"/>
<feature type="domain" description="BACON" evidence="1">
    <location>
        <begin position="57"/>
        <end position="111"/>
    </location>
</feature>
<organism evidence="2">
    <name type="scientific">termite gut metagenome</name>
    <dbReference type="NCBI Taxonomy" id="433724"/>
    <lineage>
        <taxon>unclassified sequences</taxon>
        <taxon>metagenomes</taxon>
        <taxon>organismal metagenomes</taxon>
    </lineage>
</organism>
<evidence type="ECO:0000259" key="1">
    <source>
        <dbReference type="Pfam" id="PF13004"/>
    </source>
</evidence>
<dbReference type="Gene3D" id="2.60.40.10">
    <property type="entry name" value="Immunoglobulins"/>
    <property type="match status" value="1"/>
</dbReference>
<dbReference type="EMBL" id="SNRY01000362">
    <property type="protein sequence ID" value="KAA6341842.1"/>
    <property type="molecule type" value="Genomic_DNA"/>
</dbReference>